<dbReference type="RefSeq" id="WP_183969481.1">
    <property type="nucleotide sequence ID" value="NZ_BAABEW010000024.1"/>
</dbReference>
<feature type="transmembrane region" description="Helical" evidence="1">
    <location>
        <begin position="29"/>
        <end position="48"/>
    </location>
</feature>
<comment type="caution">
    <text evidence="2">The sequence shown here is derived from an EMBL/GenBank/DDBJ whole genome shotgun (WGS) entry which is preliminary data.</text>
</comment>
<dbReference type="Pfam" id="PF10003">
    <property type="entry name" value="DUF2244"/>
    <property type="match status" value="1"/>
</dbReference>
<evidence type="ECO:0000313" key="3">
    <source>
        <dbReference type="Proteomes" id="UP000532440"/>
    </source>
</evidence>
<dbReference type="InterPro" id="IPR019253">
    <property type="entry name" value="DUF2244_TM"/>
</dbReference>
<name>A0A7W8HJD0_9BURK</name>
<keyword evidence="3" id="KW-1185">Reference proteome</keyword>
<dbReference type="Proteomes" id="UP000532440">
    <property type="component" value="Unassembled WGS sequence"/>
</dbReference>
<feature type="transmembrane region" description="Helical" evidence="1">
    <location>
        <begin position="54"/>
        <end position="73"/>
    </location>
</feature>
<accession>A0A7W8HJD0</accession>
<dbReference type="EMBL" id="JACHGB010000006">
    <property type="protein sequence ID" value="MBB5273159.1"/>
    <property type="molecule type" value="Genomic_DNA"/>
</dbReference>
<keyword evidence="1" id="KW-0472">Membrane</keyword>
<keyword evidence="1" id="KW-1133">Transmembrane helix</keyword>
<evidence type="ECO:0000256" key="1">
    <source>
        <dbReference type="SAM" id="Phobius"/>
    </source>
</evidence>
<proteinExistence type="predicted"/>
<dbReference type="AlphaFoldDB" id="A0A7W8HJD0"/>
<organism evidence="2 3">
    <name type="scientific">Quisquiliibacterium transsilvanicum</name>
    <dbReference type="NCBI Taxonomy" id="1549638"/>
    <lineage>
        <taxon>Bacteria</taxon>
        <taxon>Pseudomonadati</taxon>
        <taxon>Pseudomonadota</taxon>
        <taxon>Betaproteobacteria</taxon>
        <taxon>Burkholderiales</taxon>
        <taxon>Burkholderiaceae</taxon>
        <taxon>Quisquiliibacterium</taxon>
    </lineage>
</organism>
<evidence type="ECO:0000313" key="2">
    <source>
        <dbReference type="EMBL" id="MBB5273159.1"/>
    </source>
</evidence>
<reference evidence="2 3" key="1">
    <citation type="submission" date="2020-08" db="EMBL/GenBank/DDBJ databases">
        <title>Genomic Encyclopedia of Type Strains, Phase IV (KMG-IV): sequencing the most valuable type-strain genomes for metagenomic binning, comparative biology and taxonomic classification.</title>
        <authorList>
            <person name="Goeker M."/>
        </authorList>
    </citation>
    <scope>NUCLEOTIDE SEQUENCE [LARGE SCALE GENOMIC DNA]</scope>
    <source>
        <strain evidence="2 3">DSM 29781</strain>
    </source>
</reference>
<sequence length="158" mass="17437">MPYRRSQLAELSSQEWLISRNCALTPRQLGWWFGTLAVLSVALAGLFAVQGAWLVLPFTAVELLALSVAFVAYGRHAGDYERVVVAPGRIVVEHCSGGRLARQEVGAEWARFEYEGGRRGVIRLVAGRTKVAIGSFLPEESREGLVRELRASLAERRA</sequence>
<protein>
    <submittedName>
        <fullName evidence="2">Putative membrane protein</fullName>
    </submittedName>
</protein>
<keyword evidence="1" id="KW-0812">Transmembrane</keyword>
<gene>
    <name evidence="2" type="ORF">HNQ70_003187</name>
</gene>